<evidence type="ECO:0000256" key="1">
    <source>
        <dbReference type="ARBA" id="ARBA00022801"/>
    </source>
</evidence>
<organism evidence="5">
    <name type="scientific">Laccaria bicolor (strain S238N-H82 / ATCC MYA-4686)</name>
    <name type="common">Bicoloured deceiver</name>
    <name type="synonym">Laccaria laccata var. bicolor</name>
    <dbReference type="NCBI Taxonomy" id="486041"/>
    <lineage>
        <taxon>Eukaryota</taxon>
        <taxon>Fungi</taxon>
        <taxon>Dikarya</taxon>
        <taxon>Basidiomycota</taxon>
        <taxon>Agaricomycotina</taxon>
        <taxon>Agaricomycetes</taxon>
        <taxon>Agaricomycetidae</taxon>
        <taxon>Agaricales</taxon>
        <taxon>Agaricineae</taxon>
        <taxon>Hydnangiaceae</taxon>
        <taxon>Laccaria</taxon>
    </lineage>
</organism>
<dbReference type="STRING" id="486041.B0D3V8"/>
<feature type="region of interest" description="Disordered" evidence="2">
    <location>
        <begin position="30"/>
        <end position="58"/>
    </location>
</feature>
<feature type="region of interest" description="Disordered" evidence="2">
    <location>
        <begin position="323"/>
        <end position="395"/>
    </location>
</feature>
<name>B0D3V8_LACBS</name>
<dbReference type="Gene3D" id="3.90.70.130">
    <property type="match status" value="1"/>
</dbReference>
<dbReference type="Proteomes" id="UP000001194">
    <property type="component" value="Unassembled WGS sequence"/>
</dbReference>
<dbReference type="Pfam" id="PF07910">
    <property type="entry name" value="Peptidase_C78"/>
    <property type="match status" value="1"/>
</dbReference>
<dbReference type="AlphaFoldDB" id="B0D3V8"/>
<feature type="domain" description="UFSP1/2/DUB catalytic" evidence="3">
    <location>
        <begin position="103"/>
        <end position="318"/>
    </location>
</feature>
<protein>
    <submittedName>
        <fullName evidence="4">Predicted protein</fullName>
    </submittedName>
</protein>
<keyword evidence="5" id="KW-1185">Reference proteome</keyword>
<reference evidence="4 5" key="1">
    <citation type="journal article" date="2008" name="Nature">
        <title>The genome of Laccaria bicolor provides insights into mycorrhizal symbiosis.</title>
        <authorList>
            <person name="Martin F."/>
            <person name="Aerts A."/>
            <person name="Ahren D."/>
            <person name="Brun A."/>
            <person name="Danchin E.G.J."/>
            <person name="Duchaussoy F."/>
            <person name="Gibon J."/>
            <person name="Kohler A."/>
            <person name="Lindquist E."/>
            <person name="Pereda V."/>
            <person name="Salamov A."/>
            <person name="Shapiro H.J."/>
            <person name="Wuyts J."/>
            <person name="Blaudez D."/>
            <person name="Buee M."/>
            <person name="Brokstein P."/>
            <person name="Canbaeck B."/>
            <person name="Cohen D."/>
            <person name="Courty P.E."/>
            <person name="Coutinho P.M."/>
            <person name="Delaruelle C."/>
            <person name="Detter J.C."/>
            <person name="Deveau A."/>
            <person name="DiFazio S."/>
            <person name="Duplessis S."/>
            <person name="Fraissinet-Tachet L."/>
            <person name="Lucic E."/>
            <person name="Frey-Klett P."/>
            <person name="Fourrey C."/>
            <person name="Feussner I."/>
            <person name="Gay G."/>
            <person name="Grimwood J."/>
            <person name="Hoegger P.J."/>
            <person name="Jain P."/>
            <person name="Kilaru S."/>
            <person name="Labbe J."/>
            <person name="Lin Y.C."/>
            <person name="Legue V."/>
            <person name="Le Tacon F."/>
            <person name="Marmeisse R."/>
            <person name="Melayah D."/>
            <person name="Montanini B."/>
            <person name="Muratet M."/>
            <person name="Nehls U."/>
            <person name="Niculita-Hirzel H."/>
            <person name="Oudot-Le Secq M.P."/>
            <person name="Peter M."/>
            <person name="Quesneville H."/>
            <person name="Rajashekar B."/>
            <person name="Reich M."/>
            <person name="Rouhier N."/>
            <person name="Schmutz J."/>
            <person name="Yin T."/>
            <person name="Chalot M."/>
            <person name="Henrissat B."/>
            <person name="Kuees U."/>
            <person name="Lucas S."/>
            <person name="Van de Peer Y."/>
            <person name="Podila G.K."/>
            <person name="Polle A."/>
            <person name="Pukkila P.J."/>
            <person name="Richardson P.M."/>
            <person name="Rouze P."/>
            <person name="Sanders I.R."/>
            <person name="Stajich J.E."/>
            <person name="Tunlid A."/>
            <person name="Tuskan G."/>
            <person name="Grigoriev I.V."/>
        </authorList>
    </citation>
    <scope>NUCLEOTIDE SEQUENCE [LARGE SCALE GENOMIC DNA]</scope>
    <source>
        <strain evidence="5">S238N-H82 / ATCC MYA-4686</strain>
    </source>
</reference>
<feature type="compositionally biased region" description="Low complexity" evidence="2">
    <location>
        <begin position="340"/>
        <end position="354"/>
    </location>
</feature>
<evidence type="ECO:0000259" key="3">
    <source>
        <dbReference type="Pfam" id="PF07910"/>
    </source>
</evidence>
<keyword evidence="1" id="KW-0378">Hydrolase</keyword>
<feature type="compositionally biased region" description="Basic and acidic residues" evidence="2">
    <location>
        <begin position="369"/>
        <end position="394"/>
    </location>
</feature>
<evidence type="ECO:0000313" key="5">
    <source>
        <dbReference type="Proteomes" id="UP000001194"/>
    </source>
</evidence>
<dbReference type="RefSeq" id="XP_001878637.1">
    <property type="nucleotide sequence ID" value="XM_001878602.1"/>
</dbReference>
<feature type="compositionally biased region" description="Polar residues" evidence="2">
    <location>
        <begin position="31"/>
        <end position="45"/>
    </location>
</feature>
<sequence length="450" mass="50081">MTSTAVGKCALCSQDLDFLTIPDRELHYQQHFDQPSSSSSGQTKPRSVDTSKPKKNWKPKLFQENDTFWRSSQLEPPPANYTPGLIPLLRNALLKSHSRGDTRRAILCFAQTVHICREPWDAGWGCGYRNFLMLCAALMDQQQQPLYYPLLDAPLSPSIRNLQALIETAWKEGFDEEGAKDLKKLVGTRKWIGTADLWVAFSYQGIPVELVDFNLKNNPRGALLLDGVVEMTLMPLTGPEIVTNWVVEYFTPKTTSTERSNMYQTLKGASPVLVTDRMPIILQHNGHSRTIVGYEVDKRGVVNLITFDPGRVPSAQVRNAALSASLPATTPNGSGSLKRSASNSSSVGQSGNSSKRARSSADEDGSDIEIIHDSRDTHAEKPTEDKFSGKKKAQDNTNLFSTNGLLKKYRLDPKALGKNKQYQILYCPMTAPLTERERMGRKFVTSQKVS</sequence>
<dbReference type="GeneID" id="6074229"/>
<dbReference type="InterPro" id="IPR012462">
    <property type="entry name" value="UFSP1/2_DUB_cat"/>
</dbReference>
<dbReference type="GO" id="GO:0016787">
    <property type="term" value="F:hydrolase activity"/>
    <property type="evidence" value="ECO:0007669"/>
    <property type="project" value="UniProtKB-KW"/>
</dbReference>
<accession>B0D3V8</accession>
<dbReference type="HOGENOM" id="CLU_029795_0_0_1"/>
<dbReference type="EMBL" id="DS547096">
    <property type="protein sequence ID" value="EDR11336.1"/>
    <property type="molecule type" value="Genomic_DNA"/>
</dbReference>
<proteinExistence type="predicted"/>
<dbReference type="KEGG" id="lbc:LACBIDRAFT_316074"/>
<feature type="compositionally biased region" description="Polar residues" evidence="2">
    <location>
        <begin position="326"/>
        <end position="339"/>
    </location>
</feature>
<evidence type="ECO:0000313" key="4">
    <source>
        <dbReference type="EMBL" id="EDR11336.1"/>
    </source>
</evidence>
<gene>
    <name evidence="4" type="ORF">LACBIDRAFT_316074</name>
</gene>
<dbReference type="OrthoDB" id="288987at2759"/>
<evidence type="ECO:0000256" key="2">
    <source>
        <dbReference type="SAM" id="MobiDB-lite"/>
    </source>
</evidence>
<dbReference type="InParanoid" id="B0D3V8"/>